<dbReference type="GO" id="GO:0004556">
    <property type="term" value="F:alpha-amylase activity"/>
    <property type="evidence" value="ECO:0007669"/>
    <property type="project" value="TreeGrafter"/>
</dbReference>
<organism evidence="3 4">
    <name type="scientific">Nocardioides currus</name>
    <dbReference type="NCBI Taxonomy" id="2133958"/>
    <lineage>
        <taxon>Bacteria</taxon>
        <taxon>Bacillati</taxon>
        <taxon>Actinomycetota</taxon>
        <taxon>Actinomycetes</taxon>
        <taxon>Propionibacteriales</taxon>
        <taxon>Nocardioidaceae</taxon>
        <taxon>Nocardioides</taxon>
    </lineage>
</organism>
<dbReference type="Gene3D" id="3.90.400.10">
    <property type="entry name" value="Oligo-1,6-glucosidase, Domain 2"/>
    <property type="match status" value="1"/>
</dbReference>
<dbReference type="AlphaFoldDB" id="A0A2R7Z1U7"/>
<dbReference type="SUPFAM" id="SSF51445">
    <property type="entry name" value="(Trans)glycosidases"/>
    <property type="match status" value="1"/>
</dbReference>
<dbReference type="EMBL" id="PYXZ01000001">
    <property type="protein sequence ID" value="PUA82226.1"/>
    <property type="molecule type" value="Genomic_DNA"/>
</dbReference>
<dbReference type="Pfam" id="PF00128">
    <property type="entry name" value="Alpha-amylase"/>
    <property type="match status" value="1"/>
</dbReference>
<dbReference type="InterPro" id="IPR006047">
    <property type="entry name" value="GH13_cat_dom"/>
</dbReference>
<dbReference type="InterPro" id="IPR017853">
    <property type="entry name" value="GH"/>
</dbReference>
<gene>
    <name evidence="3" type="ORF">C7S10_00215</name>
</gene>
<dbReference type="InterPro" id="IPR045857">
    <property type="entry name" value="O16G_dom_2"/>
</dbReference>
<name>A0A2R7Z1U7_9ACTN</name>
<feature type="domain" description="Glycosyl hydrolase family 13 catalytic" evidence="2">
    <location>
        <begin position="17"/>
        <end position="412"/>
    </location>
</feature>
<dbReference type="GO" id="GO:0009313">
    <property type="term" value="P:oligosaccharide catabolic process"/>
    <property type="evidence" value="ECO:0007669"/>
    <property type="project" value="TreeGrafter"/>
</dbReference>
<evidence type="ECO:0000256" key="1">
    <source>
        <dbReference type="ARBA" id="ARBA00008061"/>
    </source>
</evidence>
<protein>
    <submittedName>
        <fullName evidence="3">Alpha-glucosidase</fullName>
    </submittedName>
</protein>
<dbReference type="SMART" id="SM00642">
    <property type="entry name" value="Aamy"/>
    <property type="match status" value="1"/>
</dbReference>
<keyword evidence="4" id="KW-1185">Reference proteome</keyword>
<dbReference type="PANTHER" id="PTHR10357">
    <property type="entry name" value="ALPHA-AMYLASE FAMILY MEMBER"/>
    <property type="match status" value="1"/>
</dbReference>
<dbReference type="CDD" id="cd11332">
    <property type="entry name" value="AmyAc_OligoGlu_TS"/>
    <property type="match status" value="1"/>
</dbReference>
<accession>A0A2R7Z1U7</accession>
<comment type="caution">
    <text evidence="3">The sequence shown here is derived from an EMBL/GenBank/DDBJ whole genome shotgun (WGS) entry which is preliminary data.</text>
</comment>
<reference evidence="3 4" key="1">
    <citation type="submission" date="2018-03" db="EMBL/GenBank/DDBJ databases">
        <authorList>
            <person name="Keele B.F."/>
        </authorList>
    </citation>
    <scope>NUCLEOTIDE SEQUENCE [LARGE SCALE GENOMIC DNA]</scope>
    <source>
        <strain evidence="3 4">IB-3</strain>
    </source>
</reference>
<dbReference type="RefSeq" id="WP_108342412.1">
    <property type="nucleotide sequence ID" value="NZ_PYXZ01000001.1"/>
</dbReference>
<dbReference type="OrthoDB" id="9043248at2"/>
<sequence>MSQSTDDQWWREAVVYQCYIRSFADGNGDGIGDIAGLRARIPHLVDLGVDAVWINPWYPSPQHDAGYDVADYRDIEPSYGTLAEADELLAALKAAGLRVFLDIVPNHTSDDHPWFQAALGGDEAARARYIFRPGAGDGSLPPNNWQSSFGGPAWSRLPNGEWYLHLFAPEQPDVDWTNPEVVAEFEDVLRFWFDRGVDGFRIDVAHGLAKTPGLPDADEHGLVSHNAPHPAWDHDAVHEIYRRWRRVADSYYPPRIFVAEAWVADSARLGHYLRPDELHTAFQFDFMRAPFRAPVMRAIVEESLAQSAELDTPSTWVLSNHDVVRQVTRFSRPQADGMREAVQDRQRFAVEAPDNALGERRARAAILAVLALPGTAYLYQGEELGLAEFEQLPDERRQDPVFVQTAGADPGRDGCRVPLPWSGDAAPYGFGDVTPDRTWLPQPDDWAPFTAEAQDGDPASTLELYRRALRLRRERLVGQPDFAWVEAGDDVLAFRRGGVECWVNTGTSAVALPEHELLVASDPGVGAELPADTGAWFVRR</sequence>
<evidence type="ECO:0000313" key="4">
    <source>
        <dbReference type="Proteomes" id="UP000244867"/>
    </source>
</evidence>
<comment type="similarity">
    <text evidence="1">Belongs to the glycosyl hydrolase 13 family.</text>
</comment>
<dbReference type="Proteomes" id="UP000244867">
    <property type="component" value="Unassembled WGS sequence"/>
</dbReference>
<evidence type="ECO:0000313" key="3">
    <source>
        <dbReference type="EMBL" id="PUA82226.1"/>
    </source>
</evidence>
<dbReference type="Gene3D" id="3.20.20.80">
    <property type="entry name" value="Glycosidases"/>
    <property type="match status" value="1"/>
</dbReference>
<evidence type="ECO:0000259" key="2">
    <source>
        <dbReference type="SMART" id="SM00642"/>
    </source>
</evidence>
<dbReference type="PANTHER" id="PTHR10357:SF179">
    <property type="entry name" value="NEUTRAL AND BASIC AMINO ACID TRANSPORT PROTEIN RBAT"/>
    <property type="match status" value="1"/>
</dbReference>
<proteinExistence type="inferred from homology"/>